<organism evidence="3 4">
    <name type="scientific">Candidatus Saccharimonas aalborgensis</name>
    <dbReference type="NCBI Taxonomy" id="1332188"/>
    <lineage>
        <taxon>Bacteria</taxon>
        <taxon>Candidatus Saccharimonadota</taxon>
        <taxon>Candidatus Saccharimonadia</taxon>
        <taxon>Candidatus Saccharimonadales</taxon>
        <taxon>Candidatus Saccharimonadaceae</taxon>
        <taxon>Candidatus Saccharimonas</taxon>
    </lineage>
</organism>
<dbReference type="EMBL" id="CP005957">
    <property type="protein sequence ID" value="AGL62070.1"/>
    <property type="molecule type" value="Genomic_DNA"/>
</dbReference>
<dbReference type="Gene3D" id="3.30.70.270">
    <property type="match status" value="1"/>
</dbReference>
<dbReference type="Pfam" id="PF00817">
    <property type="entry name" value="IMS"/>
    <property type="match status" value="1"/>
</dbReference>
<dbReference type="InterPro" id="IPR036775">
    <property type="entry name" value="DNA_pol_Y-fam_lit_finger_sf"/>
</dbReference>
<dbReference type="InterPro" id="IPR001126">
    <property type="entry name" value="UmuC"/>
</dbReference>
<dbReference type="RefSeq" id="WP_015641520.1">
    <property type="nucleotide sequence ID" value="NC_021219.1"/>
</dbReference>
<keyword evidence="4" id="KW-1185">Reference proteome</keyword>
<dbReference type="PANTHER" id="PTHR11076">
    <property type="entry name" value="DNA REPAIR POLYMERASE UMUC / TRANSFERASE FAMILY MEMBER"/>
    <property type="match status" value="1"/>
</dbReference>
<dbReference type="InterPro" id="IPR043502">
    <property type="entry name" value="DNA/RNA_pol_sf"/>
</dbReference>
<dbReference type="Pfam" id="PF11799">
    <property type="entry name" value="IMS_C"/>
    <property type="match status" value="1"/>
</dbReference>
<dbReference type="GO" id="GO:0042276">
    <property type="term" value="P:error-prone translesion synthesis"/>
    <property type="evidence" value="ECO:0007669"/>
    <property type="project" value="TreeGrafter"/>
</dbReference>
<dbReference type="GO" id="GO:0003684">
    <property type="term" value="F:damaged DNA binding"/>
    <property type="evidence" value="ECO:0007669"/>
    <property type="project" value="InterPro"/>
</dbReference>
<dbReference type="PANTHER" id="PTHR11076:SF34">
    <property type="entry name" value="PROTEIN UMUC"/>
    <property type="match status" value="1"/>
</dbReference>
<dbReference type="InterPro" id="IPR043128">
    <property type="entry name" value="Rev_trsase/Diguanyl_cyclase"/>
</dbReference>
<sequence length="425" mass="48472">MNNDCNTARPLVMHIDLNSCFATVEQQARPQLRGRPVGIVNRATDQTSIVTASYEAKAMGVKLGMKLRDARKLCPTLVGIESDPPKYRYVYHKLMAIMSDYSPHFTMKSIDEGVIDFAQSPASIRERNLVEVGQEIKRRLREEIGRAMRCNIGIAPNRFLAKTAASLHKPDGLDIITHENLRATLLDLSLQDLTGIASRNEHRLNAVGIYTPLQMLDADRATLRLAFKSVVGDWWYQRLRGWEVDDVQYDMKSCGRQYVIERRELPRSDVLQRLHHLVESVGTKLRSQGKSARGVGVYARLYAASTPGEATNGRWGRRGNYWHETYLAPLPFYTNQAIWEIARRLFEHVPNGDIREIGVHCYHLHDGADRQLVLFGDQFVREQQVTWAIDEVNNRWGERTIHSADTLGTGIYVKQKIPFGSTRYL</sequence>
<proteinExistence type="inferred from homology"/>
<evidence type="ECO:0000259" key="2">
    <source>
        <dbReference type="PROSITE" id="PS50173"/>
    </source>
</evidence>
<gene>
    <name evidence="3" type="ORF">L336_0362</name>
</gene>
<dbReference type="PATRIC" id="fig|1332188.3.peg.357"/>
<dbReference type="Gene3D" id="3.40.1170.60">
    <property type="match status" value="1"/>
</dbReference>
<dbReference type="InterPro" id="IPR017961">
    <property type="entry name" value="DNA_pol_Y-fam_little_finger"/>
</dbReference>
<dbReference type="PROSITE" id="PS50173">
    <property type="entry name" value="UMUC"/>
    <property type="match status" value="1"/>
</dbReference>
<reference evidence="3 4" key="1">
    <citation type="journal article" date="2013" name="Nat. Biotechnol.">
        <title>Genome sequences of rare, uncultured bacteria obtained by differential coverage binning of multiple metagenomes.</title>
        <authorList>
            <person name="Albertsen M."/>
            <person name="Hugenholtz P."/>
            <person name="Skarshewski A."/>
            <person name="Nielsen K.L."/>
            <person name="Tyson G.W."/>
            <person name="Nielsen P.H."/>
        </authorList>
    </citation>
    <scope>NUCLEOTIDE SEQUENCE [LARGE SCALE GENOMIC DNA]</scope>
    <source>
        <strain evidence="3">TM71</strain>
    </source>
</reference>
<dbReference type="GO" id="GO:0005829">
    <property type="term" value="C:cytosol"/>
    <property type="evidence" value="ECO:0007669"/>
    <property type="project" value="TreeGrafter"/>
</dbReference>
<dbReference type="InterPro" id="IPR050116">
    <property type="entry name" value="DNA_polymerase-Y"/>
</dbReference>
<evidence type="ECO:0000313" key="3">
    <source>
        <dbReference type="EMBL" id="AGL62070.1"/>
    </source>
</evidence>
<feature type="domain" description="UmuC" evidence="2">
    <location>
        <begin position="12"/>
        <end position="197"/>
    </location>
</feature>
<name>R4PV49_9BACT</name>
<dbReference type="SUPFAM" id="SSF100879">
    <property type="entry name" value="Lesion bypass DNA polymerase (Y-family), little finger domain"/>
    <property type="match status" value="1"/>
</dbReference>
<evidence type="ECO:0000256" key="1">
    <source>
        <dbReference type="ARBA" id="ARBA00010945"/>
    </source>
</evidence>
<dbReference type="Proteomes" id="UP000013893">
    <property type="component" value="Chromosome"/>
</dbReference>
<dbReference type="GO" id="GO:0006281">
    <property type="term" value="P:DNA repair"/>
    <property type="evidence" value="ECO:0007669"/>
    <property type="project" value="InterPro"/>
</dbReference>
<dbReference type="KEGG" id="saal:L336_0362"/>
<dbReference type="SUPFAM" id="SSF56672">
    <property type="entry name" value="DNA/RNA polymerases"/>
    <property type="match status" value="1"/>
</dbReference>
<dbReference type="STRING" id="1332188.L336_0362"/>
<dbReference type="GO" id="GO:0003887">
    <property type="term" value="F:DNA-directed DNA polymerase activity"/>
    <property type="evidence" value="ECO:0007669"/>
    <property type="project" value="UniProtKB-KW"/>
</dbReference>
<evidence type="ECO:0000313" key="4">
    <source>
        <dbReference type="Proteomes" id="UP000013893"/>
    </source>
</evidence>
<keyword evidence="3" id="KW-0808">Transferase</keyword>
<dbReference type="HOGENOM" id="CLU_012348_1_1_0"/>
<dbReference type="GO" id="GO:0009432">
    <property type="term" value="P:SOS response"/>
    <property type="evidence" value="ECO:0007669"/>
    <property type="project" value="TreeGrafter"/>
</dbReference>
<accession>R4PV49</accession>
<keyword evidence="3" id="KW-0239">DNA-directed DNA polymerase</keyword>
<dbReference type="AlphaFoldDB" id="R4PV49"/>
<keyword evidence="3" id="KW-0548">Nucleotidyltransferase</keyword>
<dbReference type="EC" id="2.7.7.7" evidence="3"/>
<dbReference type="OrthoDB" id="9808813at2"/>
<protein>
    <submittedName>
        <fullName evidence="3">Putative DNA-directed DNA polymerase</fullName>
        <ecNumber evidence="3">2.7.7.7</ecNumber>
    </submittedName>
</protein>
<comment type="similarity">
    <text evidence="1">Belongs to the DNA polymerase type-Y family.</text>
</comment>